<keyword evidence="3" id="KW-0028">Amino-acid biosynthesis</keyword>
<evidence type="ECO:0000256" key="3">
    <source>
        <dbReference type="ARBA" id="ARBA00022822"/>
    </source>
</evidence>
<proteinExistence type="predicted"/>
<sequence length="346" mass="36322">MHETLHRLLQDRTPVDLDGWRRLWDDLEAGALDRAEAMALLASLTSRLPNIETLRNLVVSLRERSSPMTQLLPGAVNVVGTGGGPRTFNISTAAAFVAAAAGVPVVKTGSRAYTSQYGSVDLLDRLGIRLTSSSEQTAESLDRFGIAFAGAVVYPRVLTQLARLLVPVGMAPFGRFLNGVGPLLAAVPVTAQLTGVSAAGSLDQLRVLADDLPHEVWLVSNDAGADELLGFADNLICTNRGDVHRIRPGQFTAGDGGLSDLRPVARRHELIPHFLAVLAGDCGPAEAEAVCLNAAALAMAGGQAASWGQAVEAAYRVIRDGTARTLAEQLRESAGARPGTLEARGG</sequence>
<accession>A0A895YG42</accession>
<reference evidence="6" key="1">
    <citation type="submission" date="2021-02" db="EMBL/GenBank/DDBJ databases">
        <title>Natrosporangium hydrolyticum gen. nov., sp. nov, a haloalkaliphilic actinobacterium from a soda solonchak soil.</title>
        <authorList>
            <person name="Sorokin D.Y."/>
            <person name="Khijniak T.V."/>
            <person name="Zakharycheva A.P."/>
            <person name="Boueva O.V."/>
            <person name="Ariskina E.V."/>
            <person name="Hahnke R.L."/>
            <person name="Bunk B."/>
            <person name="Sproer C."/>
            <person name="Schumann P."/>
            <person name="Evtushenko L.I."/>
            <person name="Kublanov I.V."/>
        </authorList>
    </citation>
    <scope>NUCLEOTIDE SEQUENCE</scope>
    <source>
        <strain evidence="6">DSM 106523</strain>
    </source>
</reference>
<dbReference type="EMBL" id="CP070499">
    <property type="protein sequence ID" value="QSB16787.1"/>
    <property type="molecule type" value="Genomic_DNA"/>
</dbReference>
<dbReference type="InterPro" id="IPR035902">
    <property type="entry name" value="Nuc_phospho_transferase"/>
</dbReference>
<dbReference type="RefSeq" id="WP_239679023.1">
    <property type="nucleotide sequence ID" value="NZ_CP070499.1"/>
</dbReference>
<keyword evidence="1" id="KW-0328">Glycosyltransferase</keyword>
<evidence type="ECO:0000256" key="2">
    <source>
        <dbReference type="ARBA" id="ARBA00022679"/>
    </source>
</evidence>
<keyword evidence="4" id="KW-0057">Aromatic amino acid biosynthesis</keyword>
<dbReference type="Pfam" id="PF00591">
    <property type="entry name" value="Glycos_transf_3"/>
    <property type="match status" value="1"/>
</dbReference>
<evidence type="ECO:0000313" key="6">
    <source>
        <dbReference type="EMBL" id="QSB16787.1"/>
    </source>
</evidence>
<evidence type="ECO:0000259" key="5">
    <source>
        <dbReference type="Pfam" id="PF00591"/>
    </source>
</evidence>
<keyword evidence="3" id="KW-0822">Tryptophan biosynthesis</keyword>
<organism evidence="6 7">
    <name type="scientific">Natronosporangium hydrolyticum</name>
    <dbReference type="NCBI Taxonomy" id="2811111"/>
    <lineage>
        <taxon>Bacteria</taxon>
        <taxon>Bacillati</taxon>
        <taxon>Actinomycetota</taxon>
        <taxon>Actinomycetes</taxon>
        <taxon>Micromonosporales</taxon>
        <taxon>Micromonosporaceae</taxon>
        <taxon>Natronosporangium</taxon>
    </lineage>
</organism>
<dbReference type="Gene3D" id="3.40.1030.10">
    <property type="entry name" value="Nucleoside phosphorylase/phosphoribosyltransferase catalytic domain"/>
    <property type="match status" value="1"/>
</dbReference>
<dbReference type="SUPFAM" id="SSF52418">
    <property type="entry name" value="Nucleoside phosphorylase/phosphoribosyltransferase catalytic domain"/>
    <property type="match status" value="1"/>
</dbReference>
<keyword evidence="2" id="KW-0808">Transferase</keyword>
<dbReference type="Gene3D" id="1.20.970.10">
    <property type="entry name" value="Transferase, Pyrimidine Nucleoside Phosphorylase, Chain C"/>
    <property type="match status" value="1"/>
</dbReference>
<dbReference type="InterPro" id="IPR000312">
    <property type="entry name" value="Glycosyl_Trfase_fam3"/>
</dbReference>
<dbReference type="KEGG" id="nhy:JQS43_11175"/>
<dbReference type="Proteomes" id="UP000662857">
    <property type="component" value="Chromosome"/>
</dbReference>
<dbReference type="PANTHER" id="PTHR43285:SF2">
    <property type="entry name" value="ANTHRANILATE PHOSPHORIBOSYLTRANSFERASE"/>
    <property type="match status" value="1"/>
</dbReference>
<evidence type="ECO:0000313" key="7">
    <source>
        <dbReference type="Proteomes" id="UP000662857"/>
    </source>
</evidence>
<evidence type="ECO:0000256" key="1">
    <source>
        <dbReference type="ARBA" id="ARBA00022676"/>
    </source>
</evidence>
<keyword evidence="7" id="KW-1185">Reference proteome</keyword>
<gene>
    <name evidence="6" type="ORF">JQS43_11175</name>
</gene>
<evidence type="ECO:0000256" key="4">
    <source>
        <dbReference type="ARBA" id="ARBA00023141"/>
    </source>
</evidence>
<dbReference type="GO" id="GO:0000162">
    <property type="term" value="P:L-tryptophan biosynthetic process"/>
    <property type="evidence" value="ECO:0007669"/>
    <property type="project" value="UniProtKB-KW"/>
</dbReference>
<name>A0A895YG42_9ACTN</name>
<feature type="domain" description="Glycosyl transferase family 3" evidence="5">
    <location>
        <begin position="74"/>
        <end position="323"/>
    </location>
</feature>
<protein>
    <recommendedName>
        <fullName evidence="5">Glycosyl transferase family 3 domain-containing protein</fullName>
    </recommendedName>
</protein>
<dbReference type="PANTHER" id="PTHR43285">
    <property type="entry name" value="ANTHRANILATE PHOSPHORIBOSYLTRANSFERASE"/>
    <property type="match status" value="1"/>
</dbReference>
<dbReference type="AlphaFoldDB" id="A0A895YG42"/>
<dbReference type="GO" id="GO:0004048">
    <property type="term" value="F:anthranilate phosphoribosyltransferase activity"/>
    <property type="evidence" value="ECO:0007669"/>
    <property type="project" value="InterPro"/>
</dbReference>
<dbReference type="GO" id="GO:0005829">
    <property type="term" value="C:cytosol"/>
    <property type="evidence" value="ECO:0007669"/>
    <property type="project" value="TreeGrafter"/>
</dbReference>
<dbReference type="InterPro" id="IPR005940">
    <property type="entry name" value="Anthranilate_Pribosyl_Tfrase"/>
</dbReference>